<comment type="caution">
    <text evidence="1">The sequence shown here is derived from an EMBL/GenBank/DDBJ whole genome shotgun (WGS) entry which is preliminary data.</text>
</comment>
<name>X1FED2_9ZZZZ</name>
<organism evidence="1">
    <name type="scientific">marine sediment metagenome</name>
    <dbReference type="NCBI Taxonomy" id="412755"/>
    <lineage>
        <taxon>unclassified sequences</taxon>
        <taxon>metagenomes</taxon>
        <taxon>ecological metagenomes</taxon>
    </lineage>
</organism>
<gene>
    <name evidence="1" type="ORF">S03H2_11654</name>
</gene>
<proteinExistence type="predicted"/>
<feature type="non-terminal residue" evidence="1">
    <location>
        <position position="1"/>
    </location>
</feature>
<sequence length="44" mass="5199">LPTYPYNEFFIKETHLPIPAKETPHMAPYENIIFLTARYSIAIF</sequence>
<protein>
    <submittedName>
        <fullName evidence="1">Uncharacterized protein</fullName>
    </submittedName>
</protein>
<dbReference type="AlphaFoldDB" id="X1FED2"/>
<reference evidence="1" key="1">
    <citation type="journal article" date="2014" name="Front. Microbiol.">
        <title>High frequency of phylogenetically diverse reductive dehalogenase-homologous genes in deep subseafloor sedimentary metagenomes.</title>
        <authorList>
            <person name="Kawai M."/>
            <person name="Futagami T."/>
            <person name="Toyoda A."/>
            <person name="Takaki Y."/>
            <person name="Nishi S."/>
            <person name="Hori S."/>
            <person name="Arai W."/>
            <person name="Tsubouchi T."/>
            <person name="Morono Y."/>
            <person name="Uchiyama I."/>
            <person name="Ito T."/>
            <person name="Fujiyama A."/>
            <person name="Inagaki F."/>
            <person name="Takami H."/>
        </authorList>
    </citation>
    <scope>NUCLEOTIDE SEQUENCE</scope>
    <source>
        <strain evidence="1">Expedition CK06-06</strain>
    </source>
</reference>
<dbReference type="EMBL" id="BARU01005938">
    <property type="protein sequence ID" value="GAH43357.1"/>
    <property type="molecule type" value="Genomic_DNA"/>
</dbReference>
<evidence type="ECO:0000313" key="1">
    <source>
        <dbReference type="EMBL" id="GAH43357.1"/>
    </source>
</evidence>
<accession>X1FED2</accession>